<dbReference type="RefSeq" id="WP_261199932.1">
    <property type="nucleotide sequence ID" value="NZ_JAMXFA010000001.1"/>
</dbReference>
<protein>
    <submittedName>
        <fullName evidence="2">Glycosyltransferase family 2 protein</fullName>
    </submittedName>
</protein>
<accession>A0ABT2N327</accession>
<evidence type="ECO:0000259" key="1">
    <source>
        <dbReference type="Pfam" id="PF00535"/>
    </source>
</evidence>
<evidence type="ECO:0000313" key="2">
    <source>
        <dbReference type="EMBL" id="MCT7976259.1"/>
    </source>
</evidence>
<dbReference type="PANTHER" id="PTHR43685:SF2">
    <property type="entry name" value="GLYCOSYLTRANSFERASE 2-LIKE DOMAIN-CONTAINING PROTEIN"/>
    <property type="match status" value="1"/>
</dbReference>
<evidence type="ECO:0000313" key="3">
    <source>
        <dbReference type="Proteomes" id="UP001525961"/>
    </source>
</evidence>
<dbReference type="CDD" id="cd00761">
    <property type="entry name" value="Glyco_tranf_GTA_type"/>
    <property type="match status" value="1"/>
</dbReference>
<dbReference type="EMBL" id="JAMXFA010000001">
    <property type="protein sequence ID" value="MCT7976259.1"/>
    <property type="molecule type" value="Genomic_DNA"/>
</dbReference>
<keyword evidence="3" id="KW-1185">Reference proteome</keyword>
<gene>
    <name evidence="2" type="ORF">NG792_00810</name>
</gene>
<dbReference type="Pfam" id="PF00535">
    <property type="entry name" value="Glycos_transf_2"/>
    <property type="match status" value="1"/>
</dbReference>
<dbReference type="PANTHER" id="PTHR43685">
    <property type="entry name" value="GLYCOSYLTRANSFERASE"/>
    <property type="match status" value="1"/>
</dbReference>
<dbReference type="InterPro" id="IPR050834">
    <property type="entry name" value="Glycosyltransf_2"/>
</dbReference>
<reference evidence="2 3" key="1">
    <citation type="journal article" date="2022" name="Front. Microbiol.">
        <title>High genomic differentiation and limited gene flow indicate recent cryptic speciation within the genus Laspinema (cyanobacteria).</title>
        <authorList>
            <person name="Stanojkovic A."/>
            <person name="Skoupy S."/>
            <person name="Skaloud P."/>
            <person name="Dvorak P."/>
        </authorList>
    </citation>
    <scope>NUCLEOTIDE SEQUENCE [LARGE SCALE GENOMIC DNA]</scope>
    <source>
        <strain evidence="2 3">D3b</strain>
    </source>
</reference>
<comment type="caution">
    <text evidence="2">The sequence shown here is derived from an EMBL/GenBank/DDBJ whole genome shotgun (WGS) entry which is preliminary data.</text>
</comment>
<organism evidence="2 3">
    <name type="scientific">Laspinema olomoucense D3b</name>
    <dbReference type="NCBI Taxonomy" id="2953688"/>
    <lineage>
        <taxon>Bacteria</taxon>
        <taxon>Bacillati</taxon>
        <taxon>Cyanobacteriota</taxon>
        <taxon>Cyanophyceae</taxon>
        <taxon>Oscillatoriophycideae</taxon>
        <taxon>Oscillatoriales</taxon>
        <taxon>Laspinemataceae</taxon>
        <taxon>Laspinema</taxon>
        <taxon>Laspinema olomoucense</taxon>
    </lineage>
</organism>
<feature type="domain" description="Glycosyltransferase 2-like" evidence="1">
    <location>
        <begin position="5"/>
        <end position="161"/>
    </location>
</feature>
<dbReference type="InterPro" id="IPR029044">
    <property type="entry name" value="Nucleotide-diphossugar_trans"/>
</dbReference>
<sequence length="321" mass="36800">MPKVSVIIPAYNSMTYLPETLQSLLAQTYSDFEAIIINDGSTDHTEAWVSQQTDPRIKLISQVNKGLSGARNTGIEAATGEYLAFLDADDLWHPTKLQKQVECLDNNPDVGLVYSWVALINEHGIPTGRLFKNSQEGNVWEHLILQNIVESGSGAMVRRQCFETCGVFDVNLRSFVEDWDMWLRIALHYPFKAISEPLVYYRQHSQSASRNWAAMEQSYSLVIEKAFAAAPSRYQHLKGCSYARTHLCLAWKPLQSVQKDYKKALDFATQAVTHDPKVRWEREYLRLRIAIALMAGLGPENYNKFLRFFHTLRRRVKLQLN</sequence>
<dbReference type="SUPFAM" id="SSF53448">
    <property type="entry name" value="Nucleotide-diphospho-sugar transferases"/>
    <property type="match status" value="1"/>
</dbReference>
<dbReference type="Proteomes" id="UP001525961">
    <property type="component" value="Unassembled WGS sequence"/>
</dbReference>
<dbReference type="Gene3D" id="3.90.550.10">
    <property type="entry name" value="Spore Coat Polysaccharide Biosynthesis Protein SpsA, Chain A"/>
    <property type="match status" value="1"/>
</dbReference>
<name>A0ABT2N327_9CYAN</name>
<proteinExistence type="predicted"/>
<dbReference type="InterPro" id="IPR001173">
    <property type="entry name" value="Glyco_trans_2-like"/>
</dbReference>